<evidence type="ECO:0000313" key="3">
    <source>
        <dbReference type="Proteomes" id="UP000076632"/>
    </source>
</evidence>
<dbReference type="InParanoid" id="A0A165FPP7"/>
<evidence type="ECO:0000256" key="1">
    <source>
        <dbReference type="SAM" id="Phobius"/>
    </source>
</evidence>
<evidence type="ECO:0000313" key="2">
    <source>
        <dbReference type="EMBL" id="KZF21234.1"/>
    </source>
</evidence>
<keyword evidence="1" id="KW-0812">Transmembrane</keyword>
<protein>
    <submittedName>
        <fullName evidence="2">Uncharacterized protein</fullName>
    </submittedName>
</protein>
<keyword evidence="1" id="KW-1133">Transmembrane helix</keyword>
<dbReference type="Proteomes" id="UP000076632">
    <property type="component" value="Unassembled WGS sequence"/>
</dbReference>
<accession>A0A165FPP7</accession>
<keyword evidence="1" id="KW-0472">Membrane</keyword>
<keyword evidence="3" id="KW-1185">Reference proteome</keyword>
<gene>
    <name evidence="2" type="ORF">L228DRAFT_168635</name>
</gene>
<feature type="transmembrane region" description="Helical" evidence="1">
    <location>
        <begin position="24"/>
        <end position="43"/>
    </location>
</feature>
<dbReference type="GeneID" id="28894597"/>
<dbReference type="EMBL" id="KV407461">
    <property type="protein sequence ID" value="KZF21234.1"/>
    <property type="molecule type" value="Genomic_DNA"/>
</dbReference>
<proteinExistence type="predicted"/>
<sequence length="61" mass="7105">MPFFSYTSPVCCIAITMPINVNKVWLLSTCHSYLCTLYFVLLIRCRRPRPWDVAQRALVVP</sequence>
<reference evidence="2 3" key="1">
    <citation type="journal article" date="2016" name="Fungal Biol.">
        <title>The genome of Xylona heveae provides a window into fungal endophytism.</title>
        <authorList>
            <person name="Gazis R."/>
            <person name="Kuo A."/>
            <person name="Riley R."/>
            <person name="LaButti K."/>
            <person name="Lipzen A."/>
            <person name="Lin J."/>
            <person name="Amirebrahimi M."/>
            <person name="Hesse C.N."/>
            <person name="Spatafora J.W."/>
            <person name="Henrissat B."/>
            <person name="Hainaut M."/>
            <person name="Grigoriev I.V."/>
            <person name="Hibbett D.S."/>
        </authorList>
    </citation>
    <scope>NUCLEOTIDE SEQUENCE [LARGE SCALE GENOMIC DNA]</scope>
    <source>
        <strain evidence="2 3">TC161</strain>
    </source>
</reference>
<dbReference type="AlphaFoldDB" id="A0A165FPP7"/>
<organism evidence="2 3">
    <name type="scientific">Xylona heveae (strain CBS 132557 / TC161)</name>
    <dbReference type="NCBI Taxonomy" id="1328760"/>
    <lineage>
        <taxon>Eukaryota</taxon>
        <taxon>Fungi</taxon>
        <taxon>Dikarya</taxon>
        <taxon>Ascomycota</taxon>
        <taxon>Pezizomycotina</taxon>
        <taxon>Xylonomycetes</taxon>
        <taxon>Xylonales</taxon>
        <taxon>Xylonaceae</taxon>
        <taxon>Xylona</taxon>
    </lineage>
</organism>
<name>A0A165FPP7_XYLHT</name>
<dbReference type="RefSeq" id="XP_018186789.1">
    <property type="nucleotide sequence ID" value="XM_018329460.1"/>
</dbReference>